<dbReference type="Proteomes" id="UP001066276">
    <property type="component" value="Chromosome 3_2"/>
</dbReference>
<feature type="compositionally biased region" description="Basic and acidic residues" evidence="1">
    <location>
        <begin position="65"/>
        <end position="74"/>
    </location>
</feature>
<evidence type="ECO:0000313" key="2">
    <source>
        <dbReference type="EMBL" id="KAJ1182453.1"/>
    </source>
</evidence>
<dbReference type="EMBL" id="JANPWB010000006">
    <property type="protein sequence ID" value="KAJ1182453.1"/>
    <property type="molecule type" value="Genomic_DNA"/>
</dbReference>
<evidence type="ECO:0000256" key="1">
    <source>
        <dbReference type="SAM" id="MobiDB-lite"/>
    </source>
</evidence>
<sequence length="102" mass="10938">MPPRYNAFPSTDAAHPDNTRKSQSPASKRKMQRPEPLWDAGPETSALGWIGEQARGSAWRVARDLHSAGSRDDCTSAASRGVQRSRGGGGGGPEAFIIRDGY</sequence>
<organism evidence="2 3">
    <name type="scientific">Pleurodeles waltl</name>
    <name type="common">Iberian ribbed newt</name>
    <dbReference type="NCBI Taxonomy" id="8319"/>
    <lineage>
        <taxon>Eukaryota</taxon>
        <taxon>Metazoa</taxon>
        <taxon>Chordata</taxon>
        <taxon>Craniata</taxon>
        <taxon>Vertebrata</taxon>
        <taxon>Euteleostomi</taxon>
        <taxon>Amphibia</taxon>
        <taxon>Batrachia</taxon>
        <taxon>Caudata</taxon>
        <taxon>Salamandroidea</taxon>
        <taxon>Salamandridae</taxon>
        <taxon>Pleurodelinae</taxon>
        <taxon>Pleurodeles</taxon>
    </lineage>
</organism>
<name>A0AAV7U3P8_PLEWA</name>
<keyword evidence="3" id="KW-1185">Reference proteome</keyword>
<gene>
    <name evidence="2" type="ORF">NDU88_007643</name>
</gene>
<comment type="caution">
    <text evidence="2">The sequence shown here is derived from an EMBL/GenBank/DDBJ whole genome shotgun (WGS) entry which is preliminary data.</text>
</comment>
<evidence type="ECO:0000313" key="3">
    <source>
        <dbReference type="Proteomes" id="UP001066276"/>
    </source>
</evidence>
<reference evidence="2" key="1">
    <citation type="journal article" date="2022" name="bioRxiv">
        <title>Sequencing and chromosome-scale assembly of the giantPleurodeles waltlgenome.</title>
        <authorList>
            <person name="Brown T."/>
            <person name="Elewa A."/>
            <person name="Iarovenko S."/>
            <person name="Subramanian E."/>
            <person name="Araus A.J."/>
            <person name="Petzold A."/>
            <person name="Susuki M."/>
            <person name="Suzuki K.-i.T."/>
            <person name="Hayashi T."/>
            <person name="Toyoda A."/>
            <person name="Oliveira C."/>
            <person name="Osipova E."/>
            <person name="Leigh N.D."/>
            <person name="Simon A."/>
            <person name="Yun M.H."/>
        </authorList>
    </citation>
    <scope>NUCLEOTIDE SEQUENCE</scope>
    <source>
        <strain evidence="2">20211129_DDA</strain>
        <tissue evidence="2">Liver</tissue>
    </source>
</reference>
<proteinExistence type="predicted"/>
<feature type="region of interest" description="Disordered" evidence="1">
    <location>
        <begin position="1"/>
        <end position="44"/>
    </location>
</feature>
<accession>A0AAV7U3P8</accession>
<dbReference type="AlphaFoldDB" id="A0AAV7U3P8"/>
<protein>
    <submittedName>
        <fullName evidence="2">Uncharacterized protein</fullName>
    </submittedName>
</protein>
<feature type="region of interest" description="Disordered" evidence="1">
    <location>
        <begin position="65"/>
        <end position="102"/>
    </location>
</feature>